<dbReference type="EMBL" id="ASHM01018264">
    <property type="protein sequence ID" value="PNX99879.1"/>
    <property type="molecule type" value="Genomic_DNA"/>
</dbReference>
<feature type="domain" description="Retrotransposon gag" evidence="2">
    <location>
        <begin position="2"/>
        <end position="82"/>
    </location>
</feature>
<feature type="region of interest" description="Disordered" evidence="1">
    <location>
        <begin position="100"/>
        <end position="123"/>
    </location>
</feature>
<organism evidence="3 4">
    <name type="scientific">Trifolium pratense</name>
    <name type="common">Red clover</name>
    <dbReference type="NCBI Taxonomy" id="57577"/>
    <lineage>
        <taxon>Eukaryota</taxon>
        <taxon>Viridiplantae</taxon>
        <taxon>Streptophyta</taxon>
        <taxon>Embryophyta</taxon>
        <taxon>Tracheophyta</taxon>
        <taxon>Spermatophyta</taxon>
        <taxon>Magnoliopsida</taxon>
        <taxon>eudicotyledons</taxon>
        <taxon>Gunneridae</taxon>
        <taxon>Pentapetalae</taxon>
        <taxon>rosids</taxon>
        <taxon>fabids</taxon>
        <taxon>Fabales</taxon>
        <taxon>Fabaceae</taxon>
        <taxon>Papilionoideae</taxon>
        <taxon>50 kb inversion clade</taxon>
        <taxon>NPAAA clade</taxon>
        <taxon>Hologalegina</taxon>
        <taxon>IRL clade</taxon>
        <taxon>Trifolieae</taxon>
        <taxon>Trifolium</taxon>
    </lineage>
</organism>
<gene>
    <name evidence="3" type="ORF">L195_g023150</name>
</gene>
<dbReference type="AlphaFoldDB" id="A0A2K3NA54"/>
<dbReference type="Proteomes" id="UP000236291">
    <property type="component" value="Unassembled WGS sequence"/>
</dbReference>
<name>A0A2K3NA54_TRIPR</name>
<accession>A0A2K3NA54</accession>
<evidence type="ECO:0000313" key="4">
    <source>
        <dbReference type="Proteomes" id="UP000236291"/>
    </source>
</evidence>
<dbReference type="InterPro" id="IPR005162">
    <property type="entry name" value="Retrotrans_gag_dom"/>
</dbReference>
<comment type="caution">
    <text evidence="3">The sequence shown here is derived from an EMBL/GenBank/DDBJ whole genome shotgun (WGS) entry which is preliminary data.</text>
</comment>
<protein>
    <recommendedName>
        <fullName evidence="2">Retrotransposon gag domain-containing protein</fullName>
    </recommendedName>
</protein>
<feature type="compositionally biased region" description="Basic and acidic residues" evidence="1">
    <location>
        <begin position="107"/>
        <end position="123"/>
    </location>
</feature>
<evidence type="ECO:0000256" key="1">
    <source>
        <dbReference type="SAM" id="MobiDB-lite"/>
    </source>
</evidence>
<evidence type="ECO:0000259" key="2">
    <source>
        <dbReference type="Pfam" id="PF03732"/>
    </source>
</evidence>
<dbReference type="Pfam" id="PF03732">
    <property type="entry name" value="Retrotrans_gag"/>
    <property type="match status" value="1"/>
</dbReference>
<dbReference type="PANTHER" id="PTHR33223:SF10">
    <property type="entry name" value="AMINOTRANSFERASE-LIKE PLANT MOBILE DOMAIN-CONTAINING PROTEIN"/>
    <property type="match status" value="1"/>
</dbReference>
<evidence type="ECO:0000313" key="3">
    <source>
        <dbReference type="EMBL" id="PNX99879.1"/>
    </source>
</evidence>
<sequence length="123" mass="14328">MTWFKGLEDNSINSWEELNNAFSSHFTARKRQPKTTTSLSNILQGKDESLMDYIERFTREAIEVKGTNDKLKCYIFKNGLRHDTKFKEKLGLKEPKDMQVLLSKRKGGQEQKSAQERRKEQGG</sequence>
<proteinExistence type="predicted"/>
<dbReference type="PANTHER" id="PTHR33223">
    <property type="entry name" value="CCHC-TYPE DOMAIN-CONTAINING PROTEIN"/>
    <property type="match status" value="1"/>
</dbReference>
<reference evidence="3 4" key="2">
    <citation type="journal article" date="2017" name="Front. Plant Sci.">
        <title>Gene Classification and Mining of Molecular Markers Useful in Red Clover (Trifolium pratense) Breeding.</title>
        <authorList>
            <person name="Istvanek J."/>
            <person name="Dluhosova J."/>
            <person name="Dluhos P."/>
            <person name="Patkova L."/>
            <person name="Nedelnik J."/>
            <person name="Repkova J."/>
        </authorList>
    </citation>
    <scope>NUCLEOTIDE SEQUENCE [LARGE SCALE GENOMIC DNA]</scope>
    <source>
        <strain evidence="4">cv. Tatra</strain>
        <tissue evidence="3">Young leaves</tissue>
    </source>
</reference>
<reference evidence="3 4" key="1">
    <citation type="journal article" date="2014" name="Am. J. Bot.">
        <title>Genome assembly and annotation for red clover (Trifolium pratense; Fabaceae).</title>
        <authorList>
            <person name="Istvanek J."/>
            <person name="Jaros M."/>
            <person name="Krenek A."/>
            <person name="Repkova J."/>
        </authorList>
    </citation>
    <scope>NUCLEOTIDE SEQUENCE [LARGE SCALE GENOMIC DNA]</scope>
    <source>
        <strain evidence="4">cv. Tatra</strain>
        <tissue evidence="3">Young leaves</tissue>
    </source>
</reference>